<evidence type="ECO:0000313" key="1">
    <source>
        <dbReference type="EMBL" id="MDY0874280.1"/>
    </source>
</evidence>
<dbReference type="PANTHER" id="PTHR33986:SF15">
    <property type="entry name" value="MITOCHONDRIAL FISSION PROTEIN ELM1"/>
    <property type="match status" value="1"/>
</dbReference>
<evidence type="ECO:0000313" key="2">
    <source>
        <dbReference type="Proteomes" id="UP001271769"/>
    </source>
</evidence>
<dbReference type="PANTHER" id="PTHR33986">
    <property type="entry name" value="OS02G0535700 PROTEIN"/>
    <property type="match status" value="1"/>
</dbReference>
<protein>
    <submittedName>
        <fullName evidence="1">ELM1/GtrOC1 family putative glycosyltransferase</fullName>
    </submittedName>
</protein>
<dbReference type="Proteomes" id="UP001271769">
    <property type="component" value="Unassembled WGS sequence"/>
</dbReference>
<keyword evidence="2" id="KW-1185">Reference proteome</keyword>
<dbReference type="InterPro" id="IPR009367">
    <property type="entry name" value="Elm1-like"/>
</dbReference>
<dbReference type="RefSeq" id="WP_320502749.1">
    <property type="nucleotide sequence ID" value="NZ_JAXCLX010000004.1"/>
</dbReference>
<dbReference type="EMBL" id="JAXCLX010000004">
    <property type="protein sequence ID" value="MDY0874280.1"/>
    <property type="molecule type" value="Genomic_DNA"/>
</dbReference>
<comment type="caution">
    <text evidence="1">The sequence shown here is derived from an EMBL/GenBank/DDBJ whole genome shotgun (WGS) entry which is preliminary data.</text>
</comment>
<gene>
    <name evidence="1" type="ORF">SMD31_20240</name>
</gene>
<dbReference type="Pfam" id="PF06258">
    <property type="entry name" value="Mito_fiss_Elm1"/>
    <property type="match status" value="1"/>
</dbReference>
<proteinExistence type="predicted"/>
<sequence length="390" mass="42810">MNDQTNLPPPRTWLILGERAGDNAQVLALGRALGWPTEIKQIRYDENCPVDFKDRGATLTGVDLQQSDALSAPWPEAIIAIGRRSVPVTRWIRAQAGNRILHVHLGRPRVDLSLFDLVVTTPQYSLPEAANVIEITLPLVSVDAEALGRAAAAWHGRFATLPRPWTAVMVGGPTPQLAFGKGDADRMIRELSAHVGDGGGVIVTSSPRTPDDVTDALRSGLPKALPGRHLFLPYERQGENPYPAMLALADAFVVSVDSASMVAEAATRQKPLYLFHLAKVPAKIKPGLKSAVSRNWRLRRKARQDADLPADPLDKLYDFWTRRGKARPRRDIDQVETRLLDLGIALPLGQTAAAAPDHFTAAFDKLRAEREAALARIHALWRDLARAKQD</sequence>
<reference evidence="1 2" key="1">
    <citation type="journal article" date="2013" name="Antonie Van Leeuwenhoek">
        <title>Dongia rigui sp. nov., isolated from freshwater of a large wetland in Korea.</title>
        <authorList>
            <person name="Baik K.S."/>
            <person name="Hwang Y.M."/>
            <person name="Choi J.S."/>
            <person name="Kwon J."/>
            <person name="Seong C.N."/>
        </authorList>
    </citation>
    <scope>NUCLEOTIDE SEQUENCE [LARGE SCALE GENOMIC DNA]</scope>
    <source>
        <strain evidence="1 2">04SU4-P</strain>
    </source>
</reference>
<name>A0ABU5E4Y3_9PROT</name>
<organism evidence="1 2">
    <name type="scientific">Dongia rigui</name>
    <dbReference type="NCBI Taxonomy" id="940149"/>
    <lineage>
        <taxon>Bacteria</taxon>
        <taxon>Pseudomonadati</taxon>
        <taxon>Pseudomonadota</taxon>
        <taxon>Alphaproteobacteria</taxon>
        <taxon>Rhodospirillales</taxon>
        <taxon>Dongiaceae</taxon>
        <taxon>Dongia</taxon>
    </lineage>
</organism>
<accession>A0ABU5E4Y3</accession>